<feature type="signal peptide" evidence="1">
    <location>
        <begin position="1"/>
        <end position="20"/>
    </location>
</feature>
<dbReference type="InterPro" id="IPR006771">
    <property type="entry name" value="CetA-like"/>
</dbReference>
<keyword evidence="1" id="KW-0732">Signal</keyword>
<dbReference type="EMBL" id="CAVMBE010000057">
    <property type="protein sequence ID" value="CAK4032031.1"/>
    <property type="molecule type" value="Genomic_DNA"/>
</dbReference>
<evidence type="ECO:0000313" key="3">
    <source>
        <dbReference type="Proteomes" id="UP001296104"/>
    </source>
</evidence>
<keyword evidence="3" id="KW-1185">Reference proteome</keyword>
<dbReference type="AlphaFoldDB" id="A0AAI9EBK6"/>
<dbReference type="Proteomes" id="UP001296104">
    <property type="component" value="Unassembled WGS sequence"/>
</dbReference>
<accession>A0AAI9EBK6</accession>
<sequence length="152" mass="16702">MRLLLMIPALSLVLAAPVLGQDYEPLLQLNNYCRNSLWVSDGNETENTPPVFELKTGTAYVRPIVGIGNVLGVTRSKDYYDVNNPKLILGTSVTMGTLWWTVSPLDGDPFKGDKFSITTPKSTNCGNATGYDNLAHNCKVGKYTLQFNPCIE</sequence>
<protein>
    <submittedName>
        <fullName evidence="2">Uncharacterized protein</fullName>
    </submittedName>
</protein>
<evidence type="ECO:0000256" key="1">
    <source>
        <dbReference type="SAM" id="SignalP"/>
    </source>
</evidence>
<reference evidence="2" key="1">
    <citation type="submission" date="2023-11" db="EMBL/GenBank/DDBJ databases">
        <authorList>
            <person name="Alioto T."/>
            <person name="Alioto T."/>
            <person name="Gomez Garrido J."/>
        </authorList>
    </citation>
    <scope>NUCLEOTIDE SEQUENCE</scope>
</reference>
<dbReference type="Pfam" id="PF04681">
    <property type="entry name" value="Bys1"/>
    <property type="match status" value="1"/>
</dbReference>
<organism evidence="2 3">
    <name type="scientific">Lecanosticta acicola</name>
    <dbReference type="NCBI Taxonomy" id="111012"/>
    <lineage>
        <taxon>Eukaryota</taxon>
        <taxon>Fungi</taxon>
        <taxon>Dikarya</taxon>
        <taxon>Ascomycota</taxon>
        <taxon>Pezizomycotina</taxon>
        <taxon>Dothideomycetes</taxon>
        <taxon>Dothideomycetidae</taxon>
        <taxon>Mycosphaerellales</taxon>
        <taxon>Mycosphaerellaceae</taxon>
        <taxon>Lecanosticta</taxon>
    </lineage>
</organism>
<feature type="chain" id="PRO_5042565630" evidence="1">
    <location>
        <begin position="21"/>
        <end position="152"/>
    </location>
</feature>
<evidence type="ECO:0000313" key="2">
    <source>
        <dbReference type="EMBL" id="CAK4032031.1"/>
    </source>
</evidence>
<gene>
    <name evidence="2" type="ORF">LECACI_7A007189</name>
</gene>
<name>A0AAI9EBK6_9PEZI</name>
<comment type="caution">
    <text evidence="2">The sequence shown here is derived from an EMBL/GenBank/DDBJ whole genome shotgun (WGS) entry which is preliminary data.</text>
</comment>
<proteinExistence type="predicted"/>